<dbReference type="Proteomes" id="UP000282674">
    <property type="component" value="Unassembled WGS sequence"/>
</dbReference>
<feature type="region of interest" description="Disordered" evidence="1">
    <location>
        <begin position="130"/>
        <end position="154"/>
    </location>
</feature>
<evidence type="ECO:0000256" key="1">
    <source>
        <dbReference type="SAM" id="MobiDB-lite"/>
    </source>
</evidence>
<accession>A0A3M2LX55</accession>
<feature type="transmembrane region" description="Helical" evidence="2">
    <location>
        <begin position="102"/>
        <end position="120"/>
    </location>
</feature>
<keyword evidence="2" id="KW-0812">Transmembrane</keyword>
<organism evidence="3 4">
    <name type="scientific">Actinomadura harenae</name>
    <dbReference type="NCBI Taxonomy" id="2483351"/>
    <lineage>
        <taxon>Bacteria</taxon>
        <taxon>Bacillati</taxon>
        <taxon>Actinomycetota</taxon>
        <taxon>Actinomycetes</taxon>
        <taxon>Streptosporangiales</taxon>
        <taxon>Thermomonosporaceae</taxon>
        <taxon>Actinomadura</taxon>
    </lineage>
</organism>
<proteinExistence type="predicted"/>
<reference evidence="3 4" key="1">
    <citation type="submission" date="2018-10" db="EMBL/GenBank/DDBJ databases">
        <title>Isolation from soil.</title>
        <authorList>
            <person name="Hu J."/>
        </authorList>
    </citation>
    <scope>NUCLEOTIDE SEQUENCE [LARGE SCALE GENOMIC DNA]</scope>
    <source>
        <strain evidence="3 4">NEAU-Ht49</strain>
    </source>
</reference>
<keyword evidence="2" id="KW-1133">Transmembrane helix</keyword>
<dbReference type="EMBL" id="RFFG01000042">
    <property type="protein sequence ID" value="RMI41490.1"/>
    <property type="molecule type" value="Genomic_DNA"/>
</dbReference>
<dbReference type="OrthoDB" id="3430394at2"/>
<gene>
    <name evidence="3" type="ORF">EBO15_22955</name>
</gene>
<keyword evidence="2" id="KW-0472">Membrane</keyword>
<keyword evidence="4" id="KW-1185">Reference proteome</keyword>
<evidence type="ECO:0000313" key="3">
    <source>
        <dbReference type="EMBL" id="RMI41490.1"/>
    </source>
</evidence>
<protein>
    <submittedName>
        <fullName evidence="3">Uncharacterized protein</fullName>
    </submittedName>
</protein>
<dbReference type="RefSeq" id="WP_122196489.1">
    <property type="nucleotide sequence ID" value="NZ_JBHSKC010000045.1"/>
</dbReference>
<dbReference type="AlphaFoldDB" id="A0A3M2LX55"/>
<evidence type="ECO:0000313" key="4">
    <source>
        <dbReference type="Proteomes" id="UP000282674"/>
    </source>
</evidence>
<sequence length="154" mass="16940">MSIRRRQEADSRFGRAQVTFRQGMAAWRDGASTARERMGPAAQQSREIAAERMLAFRAWSAPRLRVAAKYVESDLGPKVSTALTETAHRIEPRRPARRARSVMVALLAGVMAACVAGVLLTRRNAAQNAHMMTDESASEPADSRPVDQVPSHTK</sequence>
<name>A0A3M2LX55_9ACTN</name>
<comment type="caution">
    <text evidence="3">The sequence shown here is derived from an EMBL/GenBank/DDBJ whole genome shotgun (WGS) entry which is preliminary data.</text>
</comment>
<evidence type="ECO:0000256" key="2">
    <source>
        <dbReference type="SAM" id="Phobius"/>
    </source>
</evidence>